<keyword evidence="1" id="KW-1133">Transmembrane helix</keyword>
<feature type="transmembrane region" description="Helical" evidence="1">
    <location>
        <begin position="79"/>
        <end position="98"/>
    </location>
</feature>
<keyword evidence="1" id="KW-0812">Transmembrane</keyword>
<evidence type="ECO:0000313" key="2">
    <source>
        <dbReference type="EMBL" id="RLL18329.1"/>
    </source>
</evidence>
<dbReference type="PANTHER" id="PTHR40078">
    <property type="entry name" value="INTEGRAL MEMBRANE PROTEIN-RELATED"/>
    <property type="match status" value="1"/>
</dbReference>
<name>A0ABX9TRZ0_9GAMM</name>
<dbReference type="PANTHER" id="PTHR40078:SF1">
    <property type="entry name" value="INTEGRAL MEMBRANE PROTEIN"/>
    <property type="match status" value="1"/>
</dbReference>
<proteinExistence type="predicted"/>
<evidence type="ECO:0000256" key="1">
    <source>
        <dbReference type="SAM" id="Phobius"/>
    </source>
</evidence>
<gene>
    <name evidence="2" type="ORF">D9K81_15590</name>
</gene>
<dbReference type="Pfam" id="PF19700">
    <property type="entry name" value="DUF6198"/>
    <property type="match status" value="1"/>
</dbReference>
<accession>A0ABX9TRZ0</accession>
<protein>
    <submittedName>
        <fullName evidence="2">YitT family protein</fullName>
    </submittedName>
</protein>
<dbReference type="Proteomes" id="UP000280271">
    <property type="component" value="Unassembled WGS sequence"/>
</dbReference>
<feature type="transmembrane region" description="Helical" evidence="1">
    <location>
        <begin position="182"/>
        <end position="201"/>
    </location>
</feature>
<feature type="transmembrane region" description="Helical" evidence="1">
    <location>
        <begin position="46"/>
        <end position="67"/>
    </location>
</feature>
<dbReference type="EMBL" id="RCHC01000022">
    <property type="protein sequence ID" value="RLL18329.1"/>
    <property type="molecule type" value="Genomic_DNA"/>
</dbReference>
<sequence>MPAHFISRLILLLSGLALMAFGVTISIHSNLGTSPISSIPYSYSFIFNMSVGTLTVLMHIVMILLQMALLGKQFQWRQWLQLPVGIIFGAFIDILMWATQGWSMHVYALQIGACLFSCLITAIGVCLVVKANLVFLAGEGLYAAVSKRFGFEFGSCKTYGDIVLVLIAVISAWSVLGEIIGVREGTIITALAVGSLVKRMLPKLSFIKFNQ</sequence>
<keyword evidence="3" id="KW-1185">Reference proteome</keyword>
<dbReference type="InterPro" id="IPR038750">
    <property type="entry name" value="YczE/YyaS-like"/>
</dbReference>
<dbReference type="RefSeq" id="WP_120375764.1">
    <property type="nucleotide sequence ID" value="NZ_RCHC01000022.1"/>
</dbReference>
<keyword evidence="1" id="KW-0472">Membrane</keyword>
<evidence type="ECO:0000313" key="3">
    <source>
        <dbReference type="Proteomes" id="UP000280271"/>
    </source>
</evidence>
<feature type="transmembrane region" description="Helical" evidence="1">
    <location>
        <begin position="158"/>
        <end position="176"/>
    </location>
</feature>
<organism evidence="2 3">
    <name type="scientific">Acinetobacter chengduensis</name>
    <dbReference type="NCBI Taxonomy" id="2420890"/>
    <lineage>
        <taxon>Bacteria</taxon>
        <taxon>Pseudomonadati</taxon>
        <taxon>Pseudomonadota</taxon>
        <taxon>Gammaproteobacteria</taxon>
        <taxon>Moraxellales</taxon>
        <taxon>Moraxellaceae</taxon>
        <taxon>Acinetobacter</taxon>
    </lineage>
</organism>
<comment type="caution">
    <text evidence="2">The sequence shown here is derived from an EMBL/GenBank/DDBJ whole genome shotgun (WGS) entry which is preliminary data.</text>
</comment>
<reference evidence="2 3" key="1">
    <citation type="submission" date="2018-09" db="EMBL/GenBank/DDBJ databases">
        <title>The draft genome of Acinetobacter sp. strains.</title>
        <authorList>
            <person name="Qin J."/>
            <person name="Feng Y."/>
            <person name="Zong Z."/>
        </authorList>
    </citation>
    <scope>NUCLEOTIDE SEQUENCE [LARGE SCALE GENOMIC DNA]</scope>
    <source>
        <strain evidence="2 3">WCHAc060005</strain>
    </source>
</reference>
<feature type="transmembrane region" description="Helical" evidence="1">
    <location>
        <begin position="104"/>
        <end position="137"/>
    </location>
</feature>